<dbReference type="Proteomes" id="UP000789920">
    <property type="component" value="Unassembled WGS sequence"/>
</dbReference>
<reference evidence="1" key="1">
    <citation type="submission" date="2021-06" db="EMBL/GenBank/DDBJ databases">
        <authorList>
            <person name="Kallberg Y."/>
            <person name="Tangrot J."/>
            <person name="Rosling A."/>
        </authorList>
    </citation>
    <scope>NUCLEOTIDE SEQUENCE</scope>
    <source>
        <strain evidence="1">MA461A</strain>
    </source>
</reference>
<name>A0ACA9RWW8_9GLOM</name>
<protein>
    <submittedName>
        <fullName evidence="1">26918_t:CDS:1</fullName>
    </submittedName>
</protein>
<dbReference type="EMBL" id="CAJVQC010075782">
    <property type="protein sequence ID" value="CAG8814116.1"/>
    <property type="molecule type" value="Genomic_DNA"/>
</dbReference>
<feature type="non-terminal residue" evidence="1">
    <location>
        <position position="1"/>
    </location>
</feature>
<sequence length="51" mass="5941">ILVIMVRRSFGSENYAKRENVKIPVTLYEIKENETISTLSKNQGNEEKRTI</sequence>
<evidence type="ECO:0000313" key="1">
    <source>
        <dbReference type="EMBL" id="CAG8814116.1"/>
    </source>
</evidence>
<organism evidence="1 2">
    <name type="scientific">Racocetra persica</name>
    <dbReference type="NCBI Taxonomy" id="160502"/>
    <lineage>
        <taxon>Eukaryota</taxon>
        <taxon>Fungi</taxon>
        <taxon>Fungi incertae sedis</taxon>
        <taxon>Mucoromycota</taxon>
        <taxon>Glomeromycotina</taxon>
        <taxon>Glomeromycetes</taxon>
        <taxon>Diversisporales</taxon>
        <taxon>Gigasporaceae</taxon>
        <taxon>Racocetra</taxon>
    </lineage>
</organism>
<proteinExistence type="predicted"/>
<keyword evidence="2" id="KW-1185">Reference proteome</keyword>
<accession>A0ACA9RWW8</accession>
<gene>
    <name evidence="1" type="ORF">RPERSI_LOCUS23918</name>
</gene>
<evidence type="ECO:0000313" key="2">
    <source>
        <dbReference type="Proteomes" id="UP000789920"/>
    </source>
</evidence>
<feature type="non-terminal residue" evidence="1">
    <location>
        <position position="51"/>
    </location>
</feature>
<comment type="caution">
    <text evidence="1">The sequence shown here is derived from an EMBL/GenBank/DDBJ whole genome shotgun (WGS) entry which is preliminary data.</text>
</comment>